<dbReference type="PROSITE" id="PS51419">
    <property type="entry name" value="RAB"/>
    <property type="match status" value="1"/>
</dbReference>
<dbReference type="InterPro" id="IPR005225">
    <property type="entry name" value="Small_GTP-bd"/>
</dbReference>
<keyword evidence="4" id="KW-0342">GTP-binding</keyword>
<sequence>MATAHGITRDEEIYDYLFKVVMIGDSGVGKSNLLMRYTKGDFNIESKTTIGVEFATKTVTTQDKKVVKAQIWDTAGQERGAVGALLVYDVTSAQSFKHVADWLKELKQYADNNIVILLVGNKTDLRDRREVKKEDAAAYADQHQLAFIETSALDCSNVDLAFDRIINEIYKVVSHSAVGAGDDEDDNVLAKKGGSSAESTAATGKGPLTGGKKSGMKLKEEGKSGGDVKKKKTKCC</sequence>
<evidence type="ECO:0000256" key="8">
    <source>
        <dbReference type="SAM" id="MobiDB-lite"/>
    </source>
</evidence>
<comment type="subcellular location">
    <subcellularLocation>
        <location evidence="1">Membrane</location>
        <topology evidence="1">Lipid-anchor</topology>
    </subcellularLocation>
</comment>
<name>A0A8J8NSP6_HALGN</name>
<keyword evidence="10" id="KW-1185">Reference proteome</keyword>
<reference evidence="9" key="1">
    <citation type="submission" date="2019-06" db="EMBL/GenBank/DDBJ databases">
        <authorList>
            <person name="Zheng W."/>
        </authorList>
    </citation>
    <scope>NUCLEOTIDE SEQUENCE</scope>
    <source>
        <strain evidence="9">QDHG01</strain>
    </source>
</reference>
<dbReference type="SMART" id="SM00175">
    <property type="entry name" value="RAB"/>
    <property type="match status" value="1"/>
</dbReference>
<dbReference type="FunFam" id="3.40.50.300:FF:000274">
    <property type="entry name" value="ras-related protein RABA5a"/>
    <property type="match status" value="1"/>
</dbReference>
<evidence type="ECO:0000313" key="10">
    <source>
        <dbReference type="Proteomes" id="UP000785679"/>
    </source>
</evidence>
<comment type="caution">
    <text evidence="9">The sequence shown here is derived from an EMBL/GenBank/DDBJ whole genome shotgun (WGS) entry which is preliminary data.</text>
</comment>
<dbReference type="Gene3D" id="3.40.50.300">
    <property type="entry name" value="P-loop containing nucleotide triphosphate hydrolases"/>
    <property type="match status" value="1"/>
</dbReference>
<dbReference type="Proteomes" id="UP000785679">
    <property type="component" value="Unassembled WGS sequence"/>
</dbReference>
<accession>A0A8J8NSP6</accession>
<organism evidence="9 10">
    <name type="scientific">Halteria grandinella</name>
    <dbReference type="NCBI Taxonomy" id="5974"/>
    <lineage>
        <taxon>Eukaryota</taxon>
        <taxon>Sar</taxon>
        <taxon>Alveolata</taxon>
        <taxon>Ciliophora</taxon>
        <taxon>Intramacronucleata</taxon>
        <taxon>Spirotrichea</taxon>
        <taxon>Stichotrichia</taxon>
        <taxon>Sporadotrichida</taxon>
        <taxon>Halteriidae</taxon>
        <taxon>Halteria</taxon>
    </lineage>
</organism>
<keyword evidence="3" id="KW-0547">Nucleotide-binding</keyword>
<dbReference type="NCBIfam" id="TIGR00231">
    <property type="entry name" value="small_GTP"/>
    <property type="match status" value="1"/>
</dbReference>
<feature type="compositionally biased region" description="Basic and acidic residues" evidence="8">
    <location>
        <begin position="217"/>
        <end position="228"/>
    </location>
</feature>
<dbReference type="GO" id="GO:0016020">
    <property type="term" value="C:membrane"/>
    <property type="evidence" value="ECO:0007669"/>
    <property type="project" value="UniProtKB-SubCell"/>
</dbReference>
<dbReference type="EMBL" id="RRYP01008693">
    <property type="protein sequence ID" value="TNV79599.1"/>
    <property type="molecule type" value="Genomic_DNA"/>
</dbReference>
<dbReference type="PRINTS" id="PR00449">
    <property type="entry name" value="RASTRNSFRMNG"/>
</dbReference>
<dbReference type="OrthoDB" id="9989112at2759"/>
<dbReference type="AlphaFoldDB" id="A0A8J8NSP6"/>
<evidence type="ECO:0000256" key="2">
    <source>
        <dbReference type="ARBA" id="ARBA00006270"/>
    </source>
</evidence>
<dbReference type="GO" id="GO:0005525">
    <property type="term" value="F:GTP binding"/>
    <property type="evidence" value="ECO:0007669"/>
    <property type="project" value="UniProtKB-KW"/>
</dbReference>
<comment type="similarity">
    <text evidence="2">Belongs to the small GTPase superfamily. Rab family.</text>
</comment>
<dbReference type="SMART" id="SM00174">
    <property type="entry name" value="RHO"/>
    <property type="match status" value="1"/>
</dbReference>
<evidence type="ECO:0000256" key="6">
    <source>
        <dbReference type="ARBA" id="ARBA00023288"/>
    </source>
</evidence>
<dbReference type="GO" id="GO:0003924">
    <property type="term" value="F:GTPase activity"/>
    <property type="evidence" value="ECO:0007669"/>
    <property type="project" value="InterPro"/>
</dbReference>
<dbReference type="InterPro" id="IPR027417">
    <property type="entry name" value="P-loop_NTPase"/>
</dbReference>
<dbReference type="PROSITE" id="PS51421">
    <property type="entry name" value="RAS"/>
    <property type="match status" value="1"/>
</dbReference>
<gene>
    <name evidence="9" type="ORF">FGO68_gene17055</name>
</gene>
<dbReference type="SMART" id="SM00176">
    <property type="entry name" value="RAN"/>
    <property type="match status" value="1"/>
</dbReference>
<feature type="region of interest" description="Disordered" evidence="8">
    <location>
        <begin position="188"/>
        <end position="236"/>
    </location>
</feature>
<dbReference type="SMART" id="SM00173">
    <property type="entry name" value="RAS"/>
    <property type="match status" value="1"/>
</dbReference>
<dbReference type="Pfam" id="PF00071">
    <property type="entry name" value="Ras"/>
    <property type="match status" value="1"/>
</dbReference>
<proteinExistence type="inferred from homology"/>
<protein>
    <submittedName>
        <fullName evidence="9">Uncharacterized protein</fullName>
    </submittedName>
</protein>
<evidence type="ECO:0000256" key="3">
    <source>
        <dbReference type="ARBA" id="ARBA00022741"/>
    </source>
</evidence>
<evidence type="ECO:0000313" key="9">
    <source>
        <dbReference type="EMBL" id="TNV79599.1"/>
    </source>
</evidence>
<keyword evidence="6" id="KW-0449">Lipoprotein</keyword>
<keyword evidence="5" id="KW-0472">Membrane</keyword>
<evidence type="ECO:0000256" key="7">
    <source>
        <dbReference type="ARBA" id="ARBA00023289"/>
    </source>
</evidence>
<evidence type="ECO:0000256" key="4">
    <source>
        <dbReference type="ARBA" id="ARBA00023134"/>
    </source>
</evidence>
<dbReference type="SUPFAM" id="SSF52540">
    <property type="entry name" value="P-loop containing nucleoside triphosphate hydrolases"/>
    <property type="match status" value="1"/>
</dbReference>
<evidence type="ECO:0000256" key="1">
    <source>
        <dbReference type="ARBA" id="ARBA00004635"/>
    </source>
</evidence>
<dbReference type="InterPro" id="IPR001806">
    <property type="entry name" value="Small_GTPase"/>
</dbReference>
<dbReference type="PANTHER" id="PTHR47979">
    <property type="entry name" value="DRAB11-RELATED"/>
    <property type="match status" value="1"/>
</dbReference>
<dbReference type="InterPro" id="IPR050209">
    <property type="entry name" value="Rab_GTPases_membrane_traffic"/>
</dbReference>
<keyword evidence="7" id="KW-0636">Prenylation</keyword>
<evidence type="ECO:0000256" key="5">
    <source>
        <dbReference type="ARBA" id="ARBA00023136"/>
    </source>
</evidence>